<organism evidence="1 2">
    <name type="scientific">Streblomastix strix</name>
    <dbReference type="NCBI Taxonomy" id="222440"/>
    <lineage>
        <taxon>Eukaryota</taxon>
        <taxon>Metamonada</taxon>
        <taxon>Preaxostyla</taxon>
        <taxon>Oxymonadida</taxon>
        <taxon>Streblomastigidae</taxon>
        <taxon>Streblomastix</taxon>
    </lineage>
</organism>
<dbReference type="EMBL" id="SNRW01015412">
    <property type="protein sequence ID" value="KAA6370403.1"/>
    <property type="molecule type" value="Genomic_DNA"/>
</dbReference>
<dbReference type="SUPFAM" id="SSF48371">
    <property type="entry name" value="ARM repeat"/>
    <property type="match status" value="1"/>
</dbReference>
<comment type="caution">
    <text evidence="1">The sequence shown here is derived from an EMBL/GenBank/DDBJ whole genome shotgun (WGS) entry which is preliminary data.</text>
</comment>
<proteinExistence type="predicted"/>
<dbReference type="AlphaFoldDB" id="A0A5J4UJJ3"/>
<evidence type="ECO:0000313" key="1">
    <source>
        <dbReference type="EMBL" id="KAA6370403.1"/>
    </source>
</evidence>
<reference evidence="1 2" key="1">
    <citation type="submission" date="2019-03" db="EMBL/GenBank/DDBJ databases">
        <title>Single cell metagenomics reveals metabolic interactions within the superorganism composed of flagellate Streblomastix strix and complex community of Bacteroidetes bacteria on its surface.</title>
        <authorList>
            <person name="Treitli S.C."/>
            <person name="Kolisko M."/>
            <person name="Husnik F."/>
            <person name="Keeling P."/>
            <person name="Hampl V."/>
        </authorList>
    </citation>
    <scope>NUCLEOTIDE SEQUENCE [LARGE SCALE GENOMIC DNA]</scope>
    <source>
        <strain evidence="1">ST1C</strain>
    </source>
</reference>
<dbReference type="Gene3D" id="1.25.10.10">
    <property type="entry name" value="Leucine-rich Repeat Variant"/>
    <property type="match status" value="1"/>
</dbReference>
<sequence>MKNDTFIITKSIENGIIEALFSILKTRDLNQITDSFILAFGQPASCSDHNIKKYYFDIQSYPVLIRLFNHTDIKVIQGSIIVIYNILIVGSTAETSKPHQHFEVMVQCDGINKIFALFQHAENSEIKNVSAVCIGRLFKSREIENQQMRSEIITYLKTMVNNPEYWERNESRKDLKGLALNAANRIEIEAGGFVIPEVDDD</sequence>
<name>A0A5J4UJJ3_9EUKA</name>
<evidence type="ECO:0000313" key="2">
    <source>
        <dbReference type="Proteomes" id="UP000324800"/>
    </source>
</evidence>
<dbReference type="Proteomes" id="UP000324800">
    <property type="component" value="Unassembled WGS sequence"/>
</dbReference>
<protein>
    <submittedName>
        <fullName evidence="1">Uncharacterized protein</fullName>
    </submittedName>
</protein>
<dbReference type="InterPro" id="IPR011989">
    <property type="entry name" value="ARM-like"/>
</dbReference>
<accession>A0A5J4UJJ3</accession>
<dbReference type="InterPro" id="IPR016024">
    <property type="entry name" value="ARM-type_fold"/>
</dbReference>
<gene>
    <name evidence="1" type="ORF">EZS28_034070</name>
</gene>